<comment type="caution">
    <text evidence="7">The sequence shown here is derived from an EMBL/GenBank/DDBJ whole genome shotgun (WGS) entry which is preliminary data.</text>
</comment>
<dbReference type="GO" id="GO:0003868">
    <property type="term" value="F:4-hydroxyphenylpyruvate dioxygenase activity"/>
    <property type="evidence" value="ECO:0007669"/>
    <property type="project" value="InterPro"/>
</dbReference>
<feature type="binding site" evidence="5">
    <location>
        <position position="309"/>
    </location>
    <ligand>
        <name>Fe cation</name>
        <dbReference type="ChEBI" id="CHEBI:24875"/>
    </ligand>
</feature>
<dbReference type="Pfam" id="PF00903">
    <property type="entry name" value="Glyoxalase"/>
    <property type="match status" value="1"/>
</dbReference>
<keyword evidence="8" id="KW-1185">Reference proteome</keyword>
<organism evidence="7 8">
    <name type="scientific">Halioxenophilus aromaticivorans</name>
    <dbReference type="NCBI Taxonomy" id="1306992"/>
    <lineage>
        <taxon>Bacteria</taxon>
        <taxon>Pseudomonadati</taxon>
        <taxon>Pseudomonadota</taxon>
        <taxon>Gammaproteobacteria</taxon>
        <taxon>Alteromonadales</taxon>
        <taxon>Alteromonadaceae</taxon>
        <taxon>Halioxenophilus</taxon>
    </lineage>
</organism>
<dbReference type="PROSITE" id="PS51819">
    <property type="entry name" value="VOC"/>
    <property type="match status" value="2"/>
</dbReference>
<feature type="binding site" evidence="5">
    <location>
        <position position="151"/>
    </location>
    <ligand>
        <name>Fe cation</name>
        <dbReference type="ChEBI" id="CHEBI:24875"/>
    </ligand>
</feature>
<keyword evidence="7" id="KW-0560">Oxidoreductase</keyword>
<dbReference type="Pfam" id="PF14696">
    <property type="entry name" value="Glyoxalase_5"/>
    <property type="match status" value="1"/>
</dbReference>
<comment type="similarity">
    <text evidence="1">Belongs to the 4HPPD family.</text>
</comment>
<name>A0AAV3TZL4_9ALTE</name>
<dbReference type="PANTHER" id="PTHR11959">
    <property type="entry name" value="4-HYDROXYPHENYLPYRUVATE DIOXYGENASE"/>
    <property type="match status" value="1"/>
</dbReference>
<dbReference type="Gene3D" id="3.10.180.10">
    <property type="entry name" value="2,3-Dihydroxybiphenyl 1,2-Dioxygenase, domain 1"/>
    <property type="match status" value="2"/>
</dbReference>
<evidence type="ECO:0000256" key="2">
    <source>
        <dbReference type="ARBA" id="ARBA00022723"/>
    </source>
</evidence>
<evidence type="ECO:0000313" key="8">
    <source>
        <dbReference type="Proteomes" id="UP001409585"/>
    </source>
</evidence>
<dbReference type="GO" id="GO:0006572">
    <property type="term" value="P:L-tyrosine catabolic process"/>
    <property type="evidence" value="ECO:0007669"/>
    <property type="project" value="TreeGrafter"/>
</dbReference>
<keyword evidence="7" id="KW-0223">Dioxygenase</keyword>
<evidence type="ECO:0000259" key="6">
    <source>
        <dbReference type="PROSITE" id="PS51819"/>
    </source>
</evidence>
<dbReference type="GO" id="GO:0046872">
    <property type="term" value="F:metal ion binding"/>
    <property type="evidence" value="ECO:0007669"/>
    <property type="project" value="UniProtKB-KW"/>
</dbReference>
<accession>A0AAV3TZL4</accession>
<dbReference type="RefSeq" id="WP_345418715.1">
    <property type="nucleotide sequence ID" value="NZ_AP031496.1"/>
</dbReference>
<dbReference type="InterPro" id="IPR029068">
    <property type="entry name" value="Glyas_Bleomycin-R_OHBP_Dase"/>
</dbReference>
<dbReference type="InterPro" id="IPR004360">
    <property type="entry name" value="Glyas_Fos-R_dOase_dom"/>
</dbReference>
<sequence length="343" mass="38037">MAQVSQCVDVENIAFLEFSGSKPEKLHDLFLQMGFNWRASDDRKLYNLSEIVFISNPSLGGSAAEFRVKHTRGVSALGFKVADSAQAYQQALALGAEPAANPDWPIPAVQGVGAALIYLVDDHHLQTLFQAFNFEPTRHQHQANSILSIDHLTHNLHIGGVARMREFYHRVFGFSSVRSFDINGKQTGLVSEVVTSRNGRVTIPLNESKDDVSQIAEFVREYNGEGVQHIALQCSDICHAVDSLSAAGIAFQDTPDTYYELVDERLPGHGKDLSQLQLRRILLDGGEKQGGGLLMQIFTQNSIGPIFFEYIQREGNKGFGEGNFQALFESIELDQQRRGVLSR</sequence>
<keyword evidence="4 5" id="KW-0408">Iron</keyword>
<dbReference type="InterPro" id="IPR037523">
    <property type="entry name" value="VOC_core"/>
</dbReference>
<keyword evidence="3" id="KW-0677">Repeat</keyword>
<proteinExistence type="inferred from homology"/>
<protein>
    <submittedName>
        <fullName evidence="7">4-hydroxyphenylpyruvate dioxygenase</fullName>
    </submittedName>
</protein>
<dbReference type="PIRSF" id="PIRSF009283">
    <property type="entry name" value="HPP_dOase"/>
    <property type="match status" value="1"/>
</dbReference>
<dbReference type="EMBL" id="BAABLX010000007">
    <property type="protein sequence ID" value="GAA4936245.1"/>
    <property type="molecule type" value="Genomic_DNA"/>
</dbReference>
<reference evidence="8" key="1">
    <citation type="journal article" date="2019" name="Int. J. Syst. Evol. Microbiol.">
        <title>The Global Catalogue of Microorganisms (GCM) 10K type strain sequencing project: providing services to taxonomists for standard genome sequencing and annotation.</title>
        <authorList>
            <consortium name="The Broad Institute Genomics Platform"/>
            <consortium name="The Broad Institute Genome Sequencing Center for Infectious Disease"/>
            <person name="Wu L."/>
            <person name="Ma J."/>
        </authorList>
    </citation>
    <scope>NUCLEOTIDE SEQUENCE [LARGE SCALE GENOMIC DNA]</scope>
    <source>
        <strain evidence="8">JCM 19134</strain>
    </source>
</reference>
<feature type="domain" description="VOC" evidence="6">
    <location>
        <begin position="12"/>
        <end position="131"/>
    </location>
</feature>
<evidence type="ECO:0000256" key="3">
    <source>
        <dbReference type="ARBA" id="ARBA00022737"/>
    </source>
</evidence>
<evidence type="ECO:0000313" key="7">
    <source>
        <dbReference type="EMBL" id="GAA4936245.1"/>
    </source>
</evidence>
<dbReference type="InterPro" id="IPR041735">
    <property type="entry name" value="4OHPhenylPyrv_dOase_C"/>
</dbReference>
<dbReference type="SUPFAM" id="SSF54593">
    <property type="entry name" value="Glyoxalase/Bleomycin resistance protein/Dihydroxybiphenyl dioxygenase"/>
    <property type="match status" value="1"/>
</dbReference>
<evidence type="ECO:0000256" key="5">
    <source>
        <dbReference type="PIRSR" id="PIRSR009283-1"/>
    </source>
</evidence>
<gene>
    <name evidence="7" type="primary">hppD</name>
    <name evidence="7" type="ORF">GCM10025791_12440</name>
</gene>
<dbReference type="FunFam" id="3.10.180.10:FF:000007">
    <property type="entry name" value="4-hydroxyphenylpyruvate dioxygenase"/>
    <property type="match status" value="1"/>
</dbReference>
<dbReference type="NCBIfam" id="TIGR01263">
    <property type="entry name" value="4HPPD"/>
    <property type="match status" value="1"/>
</dbReference>
<keyword evidence="2 5" id="KW-0479">Metal-binding</keyword>
<feature type="binding site" evidence="5">
    <location>
        <position position="229"/>
    </location>
    <ligand>
        <name>Fe cation</name>
        <dbReference type="ChEBI" id="CHEBI:24875"/>
    </ligand>
</feature>
<dbReference type="InterPro" id="IPR005956">
    <property type="entry name" value="4OHPhenylPyrv_dOase"/>
</dbReference>
<evidence type="ECO:0000256" key="4">
    <source>
        <dbReference type="ARBA" id="ARBA00023004"/>
    </source>
</evidence>
<dbReference type="AlphaFoldDB" id="A0AAV3TZL4"/>
<feature type="domain" description="VOC" evidence="6">
    <location>
        <begin position="148"/>
        <end position="300"/>
    </location>
</feature>
<evidence type="ECO:0000256" key="1">
    <source>
        <dbReference type="ARBA" id="ARBA00005877"/>
    </source>
</evidence>
<dbReference type="PANTHER" id="PTHR11959:SF1">
    <property type="entry name" value="4-HYDROXYPHENYLPYRUVATE DIOXYGENASE"/>
    <property type="match status" value="1"/>
</dbReference>
<dbReference type="Proteomes" id="UP001409585">
    <property type="component" value="Unassembled WGS sequence"/>
</dbReference>
<comment type="cofactor">
    <cofactor evidence="5">
        <name>Fe cation</name>
        <dbReference type="ChEBI" id="CHEBI:24875"/>
    </cofactor>
    <text evidence="5">Binds 1 Fe cation per subunit.</text>
</comment>
<dbReference type="CDD" id="cd07250">
    <property type="entry name" value="HPPD_C_like"/>
    <property type="match status" value="1"/>
</dbReference>